<proteinExistence type="predicted"/>
<protein>
    <submittedName>
        <fullName evidence="2">Phage head morphogenesis protein, SPP1 gp7 family</fullName>
    </submittedName>
</protein>
<accession>A0A0G0XEN6</accession>
<reference evidence="2 3" key="1">
    <citation type="journal article" date="2015" name="Nature">
        <title>rRNA introns, odd ribosomes, and small enigmatic genomes across a large radiation of phyla.</title>
        <authorList>
            <person name="Brown C.T."/>
            <person name="Hug L.A."/>
            <person name="Thomas B.C."/>
            <person name="Sharon I."/>
            <person name="Castelle C.J."/>
            <person name="Singh A."/>
            <person name="Wilkins M.J."/>
            <person name="Williams K.H."/>
            <person name="Banfield J.F."/>
        </authorList>
    </citation>
    <scope>NUCLEOTIDE SEQUENCE [LARGE SCALE GENOMIC DNA]</scope>
</reference>
<comment type="caution">
    <text evidence="2">The sequence shown here is derived from an EMBL/GenBank/DDBJ whole genome shotgun (WGS) entry which is preliminary data.</text>
</comment>
<dbReference type="EMBL" id="LCAH01000018">
    <property type="protein sequence ID" value="KKR86167.1"/>
    <property type="molecule type" value="Genomic_DNA"/>
</dbReference>
<evidence type="ECO:0000313" key="3">
    <source>
        <dbReference type="Proteomes" id="UP000034616"/>
    </source>
</evidence>
<organism evidence="2 3">
    <name type="scientific">Candidatus Uhrbacteria bacterium GW2011_GWC2_41_11</name>
    <dbReference type="NCBI Taxonomy" id="1618985"/>
    <lineage>
        <taxon>Bacteria</taxon>
        <taxon>Candidatus Uhriibacteriota</taxon>
    </lineage>
</organism>
<dbReference type="Proteomes" id="UP000034616">
    <property type="component" value="Unassembled WGS sequence"/>
</dbReference>
<dbReference type="AlphaFoldDB" id="A0A0G0XEN6"/>
<feature type="coiled-coil region" evidence="1">
    <location>
        <begin position="38"/>
        <end position="68"/>
    </location>
</feature>
<evidence type="ECO:0000256" key="1">
    <source>
        <dbReference type="SAM" id="Coils"/>
    </source>
</evidence>
<gene>
    <name evidence="2" type="ORF">UU35_C0018G0013</name>
</gene>
<keyword evidence="1" id="KW-0175">Coiled coil</keyword>
<evidence type="ECO:0000313" key="2">
    <source>
        <dbReference type="EMBL" id="KKR86167.1"/>
    </source>
</evidence>
<sequence length="340" mass="39541">MESRDNLFQQSISEKERQNIPKNLLIHFDTLHFLLASFEKKDREKISLQEVLKQAENLNTEMEEVHDRKGIHGGSMDGTSHAKFRSKDGTIWMAKDYPKERLHRAFVDEFVASLSHKLGLSTTMDVKIGTHNNVFKVFVRWEETNGSLWDDLREIGENREDFVRALTADELKQIATEQVLDWLVSNHDPHAGHFLRKKEGGFLCIDKAQAFKYLGDVDEHLSVDYNPNGSINGEDNVFYMPVYHFVLPEIAKGNGKISLKEIRQCIKSVVERVEGISDEEYQNALLPYAQFRFSVIQSHEDQKRGLNLERFMSLALQRKKDLRKSFERFYHDLEVMYSVS</sequence>
<name>A0A0G0XEN6_9BACT</name>